<feature type="compositionally biased region" description="Polar residues" evidence="2">
    <location>
        <begin position="454"/>
        <end position="481"/>
    </location>
</feature>
<feature type="coiled-coil region" evidence="1">
    <location>
        <begin position="622"/>
        <end position="714"/>
    </location>
</feature>
<gene>
    <name evidence="3" type="ORF">SNE40_018889</name>
</gene>
<keyword evidence="4" id="KW-1185">Reference proteome</keyword>
<dbReference type="GO" id="GO:0010824">
    <property type="term" value="P:regulation of centrosome duplication"/>
    <property type="evidence" value="ECO:0007669"/>
    <property type="project" value="TreeGrafter"/>
</dbReference>
<feature type="coiled-coil region" evidence="1">
    <location>
        <begin position="946"/>
        <end position="1138"/>
    </location>
</feature>
<evidence type="ECO:0000256" key="1">
    <source>
        <dbReference type="SAM" id="Coils"/>
    </source>
</evidence>
<feature type="region of interest" description="Disordered" evidence="2">
    <location>
        <begin position="217"/>
        <end position="252"/>
    </location>
</feature>
<dbReference type="EMBL" id="JAZGQO010000014">
    <property type="protein sequence ID" value="KAK6170509.1"/>
    <property type="molecule type" value="Genomic_DNA"/>
</dbReference>
<dbReference type="GO" id="GO:0035735">
    <property type="term" value="P:intraciliary transport involved in cilium assembly"/>
    <property type="evidence" value="ECO:0007669"/>
    <property type="project" value="InterPro"/>
</dbReference>
<feature type="coiled-coil region" evidence="1">
    <location>
        <begin position="890"/>
        <end position="921"/>
    </location>
</feature>
<evidence type="ECO:0008006" key="5">
    <source>
        <dbReference type="Google" id="ProtNLM"/>
    </source>
</evidence>
<dbReference type="GO" id="GO:0034451">
    <property type="term" value="C:centriolar satellite"/>
    <property type="evidence" value="ECO:0007669"/>
    <property type="project" value="TreeGrafter"/>
</dbReference>
<feature type="coiled-coil region" evidence="1">
    <location>
        <begin position="787"/>
        <end position="837"/>
    </location>
</feature>
<feature type="region of interest" description="Disordered" evidence="2">
    <location>
        <begin position="1"/>
        <end position="191"/>
    </location>
</feature>
<dbReference type="Proteomes" id="UP001347796">
    <property type="component" value="Unassembled WGS sequence"/>
</dbReference>
<evidence type="ECO:0000313" key="3">
    <source>
        <dbReference type="EMBL" id="KAK6170509.1"/>
    </source>
</evidence>
<feature type="compositionally biased region" description="Polar residues" evidence="2">
    <location>
        <begin position="13"/>
        <end position="22"/>
    </location>
</feature>
<feature type="coiled-coil region" evidence="1">
    <location>
        <begin position="340"/>
        <end position="390"/>
    </location>
</feature>
<feature type="compositionally biased region" description="Polar residues" evidence="2">
    <location>
        <begin position="142"/>
        <end position="157"/>
    </location>
</feature>
<feature type="compositionally biased region" description="Polar residues" evidence="2">
    <location>
        <begin position="69"/>
        <end position="91"/>
    </location>
</feature>
<feature type="compositionally biased region" description="Low complexity" evidence="2">
    <location>
        <begin position="401"/>
        <end position="424"/>
    </location>
</feature>
<dbReference type="GO" id="GO:0005929">
    <property type="term" value="C:cilium"/>
    <property type="evidence" value="ECO:0007669"/>
    <property type="project" value="GOC"/>
</dbReference>
<reference evidence="3 4" key="1">
    <citation type="submission" date="2024-01" db="EMBL/GenBank/DDBJ databases">
        <title>The genome of the rayed Mediterranean limpet Patella caerulea (Linnaeus, 1758).</title>
        <authorList>
            <person name="Anh-Thu Weber A."/>
            <person name="Halstead-Nussloch G."/>
        </authorList>
    </citation>
    <scope>NUCLEOTIDE SEQUENCE [LARGE SCALE GENOMIC DNA]</scope>
    <source>
        <strain evidence="3">AATW-2023a</strain>
        <tissue evidence="3">Whole specimen</tissue>
    </source>
</reference>
<dbReference type="AlphaFoldDB" id="A0AAN8J8L8"/>
<organism evidence="3 4">
    <name type="scientific">Patella caerulea</name>
    <name type="common">Rayed Mediterranean limpet</name>
    <dbReference type="NCBI Taxonomy" id="87958"/>
    <lineage>
        <taxon>Eukaryota</taxon>
        <taxon>Metazoa</taxon>
        <taxon>Spiralia</taxon>
        <taxon>Lophotrochozoa</taxon>
        <taxon>Mollusca</taxon>
        <taxon>Gastropoda</taxon>
        <taxon>Patellogastropoda</taxon>
        <taxon>Patelloidea</taxon>
        <taxon>Patellidae</taxon>
        <taxon>Patella</taxon>
    </lineage>
</organism>
<dbReference type="PROSITE" id="PS50096">
    <property type="entry name" value="IQ"/>
    <property type="match status" value="1"/>
</dbReference>
<feature type="region of interest" description="Disordered" evidence="2">
    <location>
        <begin position="398"/>
        <end position="481"/>
    </location>
</feature>
<sequence>MAQKNALDLDLSLTGSQISAGLSSGKRPRSAQQPKRSSPGIEPRKNKTSSLRERSGSIGELSKRKPSPGLSTPLSSYRSEQSDISSVSKNALSIRGRTKSNDDFLALFENSPQPKIKKPATASTVSNHSKKSLKNSSKLIWDNQTLKGKHITNSSRNKPGPESDRSEPHNIFHPQIDNDSSSEEIEDIEESLSRSINKLQTLQNQLSGINNNATEDAKITKTSPRQSAPVSSGIANNMTSQGLSPKNKGPLSKIEKSYQNINHKAPVNQVPKTSDKHVGLNVAEDYIQSLNTAATKIQKWYRRHDVRQKASSAAVRRLLSQKHKEKIEERNHDVKLSLSEKQIEEKKIEERKKVREEKARIARKQAIQDLQKKREENKEVVKKKAELEISYLQANGKLRKTPSNTSLNSKKKSSPVNPLSPSSSRTEKSEATLTNGNVHSAVDEIFQSGPFSPRSRNSGGAENVTPKSTARKSPSQAATQSTLNDLFDTLRKLEAEEHLVTPRPEKKKNTWMDEITKDDDTDDSKEFNLTAENLSKLGRTKDGLGKSGFLTDDKLKSIITFLDEVQVSDRISVIDSELNKINEDLQKPAILVPDGEEIAHMEQAQAVASEVTNTVLSQRLELDEKKRTVHMLQKALNQQRELTVRHAKETEKEMTKRLDFQKDEYEEAIKRHLSFIDQLIDDKKNLSEKCETLVKELKTVDKKYQDKIKNLDENHSLEISKLKDIHAAAEKLRREKWIEDKTKKIKEMTVKGLEPEIQRLIAKHKSEMKKVKQIHDAELLHADERAAQRYVNMTEELRDQLAKEKEEACRRERELAKERYEKQLQQEELAYQQQRRRLYTEIQEEKDRLSTQGTRQRSDLETLKRQLEDSHRHALDAMKTEFEKSREEQEKRHTGEIQDLQERLKLEKEAWEENYMKKQETWLMQKERELKDNVRRDRDKEIELVISRLEEDATSSREECERTAENRIKRFREKYDCEMRELEKSERQAIQKYNQVKAEMAEVEGENARLKVVIKQKDREIADTKKLIEKLQEERGKVSDIIRQEFADRIVTTEEENKRIKNDISELRAKHRIEIEKTKNLSEEIRKQKDEELDEVHKRVKQAILKKEDVVSQLRQQYQAALKRADHLEGLLEQQRKQLLAGK</sequence>
<feature type="region of interest" description="Disordered" evidence="2">
    <location>
        <begin position="844"/>
        <end position="871"/>
    </location>
</feature>
<proteinExistence type="predicted"/>
<dbReference type="PANTHER" id="PTHR31540">
    <property type="entry name" value="CENTROSOMAL PROTEIN OF 131 KDA"/>
    <property type="match status" value="1"/>
</dbReference>
<evidence type="ECO:0000256" key="2">
    <source>
        <dbReference type="SAM" id="MobiDB-lite"/>
    </source>
</evidence>
<feature type="compositionally biased region" description="Acidic residues" evidence="2">
    <location>
        <begin position="180"/>
        <end position="190"/>
    </location>
</feature>
<feature type="compositionally biased region" description="Basic and acidic residues" evidence="2">
    <location>
        <begin position="159"/>
        <end position="170"/>
    </location>
</feature>
<feature type="compositionally biased region" description="Basic and acidic residues" evidence="2">
    <location>
        <begin position="42"/>
        <end position="55"/>
    </location>
</feature>
<protein>
    <recommendedName>
        <fullName evidence="5">Centrosomal protein of 131 kDa</fullName>
    </recommendedName>
</protein>
<dbReference type="PANTHER" id="PTHR31540:SF1">
    <property type="entry name" value="CENTROSOMAL PROTEIN OF 131 KDA"/>
    <property type="match status" value="1"/>
</dbReference>
<evidence type="ECO:0000313" key="4">
    <source>
        <dbReference type="Proteomes" id="UP001347796"/>
    </source>
</evidence>
<feature type="compositionally biased region" description="Basic and acidic residues" evidence="2">
    <location>
        <begin position="856"/>
        <end position="871"/>
    </location>
</feature>
<name>A0AAN8J8L8_PATCE</name>
<accession>A0AAN8J8L8</accession>
<comment type="caution">
    <text evidence="3">The sequence shown here is derived from an EMBL/GenBank/DDBJ whole genome shotgun (WGS) entry which is preliminary data.</text>
</comment>
<keyword evidence="1" id="KW-0175">Coiled coil</keyword>
<dbReference type="InterPro" id="IPR030465">
    <property type="entry name" value="CEP131"/>
</dbReference>
<feature type="compositionally biased region" description="Polar residues" evidence="2">
    <location>
        <begin position="217"/>
        <end position="244"/>
    </location>
</feature>